<dbReference type="Gene3D" id="3.40.50.150">
    <property type="entry name" value="Vaccinia Virus protein VP39"/>
    <property type="match status" value="1"/>
</dbReference>
<dbReference type="OrthoDB" id="9765084at2"/>
<name>A0A1G5JPQ0_9BACT</name>
<dbReference type="EMBL" id="FMUX01000039">
    <property type="protein sequence ID" value="SCY90363.1"/>
    <property type="molecule type" value="Genomic_DNA"/>
</dbReference>
<dbReference type="SUPFAM" id="SSF53335">
    <property type="entry name" value="S-adenosyl-L-methionine-dependent methyltransferases"/>
    <property type="match status" value="1"/>
</dbReference>
<organism evidence="2 3">
    <name type="scientific">Desulfoluna spongiiphila</name>
    <dbReference type="NCBI Taxonomy" id="419481"/>
    <lineage>
        <taxon>Bacteria</taxon>
        <taxon>Pseudomonadati</taxon>
        <taxon>Thermodesulfobacteriota</taxon>
        <taxon>Desulfobacteria</taxon>
        <taxon>Desulfobacterales</taxon>
        <taxon>Desulfolunaceae</taxon>
        <taxon>Desulfoluna</taxon>
    </lineage>
</organism>
<dbReference type="InterPro" id="IPR029063">
    <property type="entry name" value="SAM-dependent_MTases_sf"/>
</dbReference>
<protein>
    <submittedName>
        <fullName evidence="2">Methyltransferase domain-containing protein</fullName>
    </submittedName>
</protein>
<dbReference type="GO" id="GO:0008757">
    <property type="term" value="F:S-adenosylmethionine-dependent methyltransferase activity"/>
    <property type="evidence" value="ECO:0007669"/>
    <property type="project" value="InterPro"/>
</dbReference>
<keyword evidence="2" id="KW-0808">Transferase</keyword>
<reference evidence="2 3" key="1">
    <citation type="submission" date="2016-10" db="EMBL/GenBank/DDBJ databases">
        <authorList>
            <person name="de Groot N.N."/>
        </authorList>
    </citation>
    <scope>NUCLEOTIDE SEQUENCE [LARGE SCALE GENOMIC DNA]</scope>
    <source>
        <strain evidence="2 3">AA1</strain>
    </source>
</reference>
<keyword evidence="2" id="KW-0489">Methyltransferase</keyword>
<dbReference type="InterPro" id="IPR013216">
    <property type="entry name" value="Methyltransf_11"/>
</dbReference>
<gene>
    <name evidence="2" type="ORF">SAMN05216233_1395</name>
</gene>
<dbReference type="RefSeq" id="WP_092215899.1">
    <property type="nucleotide sequence ID" value="NZ_FMUX01000039.1"/>
</dbReference>
<dbReference type="PANTHER" id="PTHR43591">
    <property type="entry name" value="METHYLTRANSFERASE"/>
    <property type="match status" value="1"/>
</dbReference>
<dbReference type="PANTHER" id="PTHR43591:SF110">
    <property type="entry name" value="RHODANESE DOMAIN-CONTAINING PROTEIN"/>
    <property type="match status" value="1"/>
</dbReference>
<evidence type="ECO:0000313" key="2">
    <source>
        <dbReference type="EMBL" id="SCY90363.1"/>
    </source>
</evidence>
<dbReference type="STRING" id="419481.SAMN05216233_1395"/>
<proteinExistence type="predicted"/>
<dbReference type="Pfam" id="PF08241">
    <property type="entry name" value="Methyltransf_11"/>
    <property type="match status" value="1"/>
</dbReference>
<feature type="domain" description="Methyltransferase type 11" evidence="1">
    <location>
        <begin position="76"/>
        <end position="124"/>
    </location>
</feature>
<keyword evidence="3" id="KW-1185">Reference proteome</keyword>
<dbReference type="CDD" id="cd02440">
    <property type="entry name" value="AdoMet_MTases"/>
    <property type="match status" value="1"/>
</dbReference>
<dbReference type="Proteomes" id="UP000198870">
    <property type="component" value="Unassembled WGS sequence"/>
</dbReference>
<dbReference type="AlphaFoldDB" id="A0A1G5JPQ0"/>
<dbReference type="GO" id="GO:0032259">
    <property type="term" value="P:methylation"/>
    <property type="evidence" value="ECO:0007669"/>
    <property type="project" value="UniProtKB-KW"/>
</dbReference>
<evidence type="ECO:0000259" key="1">
    <source>
        <dbReference type="Pfam" id="PF08241"/>
    </source>
</evidence>
<accession>A0A1G5JPQ0</accession>
<sequence length="236" mass="26814">MILKNINEANLEIWLKKVLSDIPNGKRILDAGAGELRNRPLCFHLDYVSQDFCQYDGTGDGEGLQTGSWNTSTINLVCDITDIPEPDGSFDAILCSEVLEHIPDPTKAIDEFSRLLKPKGILILTAPFASLVHFAPYHYCSGFSRYWYEHHLNLRGFNIGQLVSNGDWFTYCQQELRRLGSMSRRYGDRFWPVAYILGVLGELYFRIRIGKQASDVACFGWQCVAVKRDYSADQTT</sequence>
<evidence type="ECO:0000313" key="3">
    <source>
        <dbReference type="Proteomes" id="UP000198870"/>
    </source>
</evidence>